<reference evidence="3 4" key="1">
    <citation type="submission" date="2017-10" db="EMBL/GenBank/DDBJ databases">
        <title>The draft genome sequence of Lewinella nigricans NBRC 102662.</title>
        <authorList>
            <person name="Wang K."/>
        </authorList>
    </citation>
    <scope>NUCLEOTIDE SEQUENCE [LARGE SCALE GENOMIC DNA]</scope>
    <source>
        <strain evidence="3 4">NBRC 102662</strain>
    </source>
</reference>
<evidence type="ECO:0000259" key="2">
    <source>
        <dbReference type="Pfam" id="PF07593"/>
    </source>
</evidence>
<proteinExistence type="predicted"/>
<organism evidence="3 4">
    <name type="scientific">Flavilitoribacter nigricans (strain ATCC 23147 / DSM 23189 / NBRC 102662 / NCIMB 1420 / SS-2)</name>
    <name type="common">Lewinella nigricans</name>
    <dbReference type="NCBI Taxonomy" id="1122177"/>
    <lineage>
        <taxon>Bacteria</taxon>
        <taxon>Pseudomonadati</taxon>
        <taxon>Bacteroidota</taxon>
        <taxon>Saprospiria</taxon>
        <taxon>Saprospirales</taxon>
        <taxon>Lewinellaceae</taxon>
        <taxon>Flavilitoribacter</taxon>
    </lineage>
</organism>
<dbReference type="AlphaFoldDB" id="A0A2D0N8Y3"/>
<dbReference type="Proteomes" id="UP000223913">
    <property type="component" value="Unassembled WGS sequence"/>
</dbReference>
<dbReference type="PANTHER" id="PTHR16026:SF0">
    <property type="entry name" value="CARTILAGE ACIDIC PROTEIN 1"/>
    <property type="match status" value="1"/>
</dbReference>
<dbReference type="InterPro" id="IPR028994">
    <property type="entry name" value="Integrin_alpha_N"/>
</dbReference>
<accession>A0A2D0N8Y3</accession>
<dbReference type="PANTHER" id="PTHR16026">
    <property type="entry name" value="CARTILAGE ACIDIC PROTEIN 1"/>
    <property type="match status" value="1"/>
</dbReference>
<comment type="caution">
    <text evidence="3">The sequence shown here is derived from an EMBL/GenBank/DDBJ whole genome shotgun (WGS) entry which is preliminary data.</text>
</comment>
<protein>
    <recommendedName>
        <fullName evidence="2">ASPIC/UnbV domain-containing protein</fullName>
    </recommendedName>
</protein>
<sequence>MRHRLQIAFTKREGATIEKTIMKKIEKLSIVFPLFLLLIYSSCQEKFDINENNDKLFTLIPESHSGLDFQNDVVQTRANNHIVNVEFISGGGVAVGDINQDGLQDLFFTGNQVRDRLYLNQGNFQFKDISESAGILSDTLWSSGVTFIDIDQDGDQDIYVCRNVYLEDENSANQLYINNGDLTFTESAQAFGLADRGFSIQSIFFDYDKDGLVDMYLVNQPPSIPGVGGQLNQSMAANPLFSDKLYKNTGGGKFVDVTDQANLRNFAFGLSVSVGDLNGDSWLDLYVCNDFDVADHLYLNQQDGTFKDVVHESTKHISNFSMGSDVADYDNDGNLDILVVDMVAEDHKRLKTHMGAMKPEVFWEQVRTGKHYQYMFNTLQRNNGNGTFSDLAQLAGVSNTDWSWAPLFADFDNDGYKDIFVSNGVKNNSRYSDLQRKYDHMLDSINALAQRSGRDPSELTDVMDFVKLAPSDELANYIYKNNGDYTFTKMVEEWGLDLPTLSNGAAYADLDLDGDLDLVLNNMDQKALLYKNNAVEKQAGNYLRFQLNAEGNGNIYGTKVSLYQDGQLWQLIQVNNARGYMSKSEDIVHFGVGAKNAVEKAVVEWPDGSVYTLENINANQVVQVDQANAQPGAGPDRPAATRFKPVSDVVALDQTMHQENIYDDYAKEVLLPHKMSQFGPCIGVGDVNGDQREDFFVGGAAGYSGTLYLQNSSGAFDAVENGAWSADRASEDMGIAFFDADGDQDLDLFIVSGGNEFAEDAPELQDRLYLNDGSGQFVKSPNGLPSYLSSGSCVVPHDFDKDGDIDLFIGGRLVPGKYPVPASSQLLENHGGKFVDVTSEKAPGLNDLGLVTAATWTDQDQDGLDDLVVVGEWMPVTLFVQTSDQHFEKQEMEGLEDSNGWYYSVSADDMDGDGDQDLIVGNLGLNYKYKASSEEPFEVYSYDFDNNGSLDIVLSYYEHGVAFPVRGKDCSTQQIPSLSEKFETYEEFGGSNLNEIFGSKLNTAQNFQAKTFASAYIENLGDGQFEWKPLPSLAQVSSINNILIKDYDSDGFKDLLVSGNLHSSEIETPRNDAGTGLLLRGNGRGDFVPVPVRESGFFAFHDAKDMKTIKVGNREIILVANNSYYLQTFEYLGELLSMK</sequence>
<dbReference type="InterPro" id="IPR027039">
    <property type="entry name" value="Crtac1"/>
</dbReference>
<dbReference type="Gene3D" id="2.130.10.130">
    <property type="entry name" value="Integrin alpha, N-terminal"/>
    <property type="match status" value="3"/>
</dbReference>
<evidence type="ECO:0000313" key="4">
    <source>
        <dbReference type="Proteomes" id="UP000223913"/>
    </source>
</evidence>
<evidence type="ECO:0000313" key="3">
    <source>
        <dbReference type="EMBL" id="PHN04233.1"/>
    </source>
</evidence>
<dbReference type="SUPFAM" id="SSF69318">
    <property type="entry name" value="Integrin alpha N-terminal domain"/>
    <property type="match status" value="3"/>
</dbReference>
<dbReference type="Pfam" id="PF07593">
    <property type="entry name" value="UnbV_ASPIC"/>
    <property type="match status" value="1"/>
</dbReference>
<feature type="domain" description="ASPIC/UnbV" evidence="2">
    <location>
        <begin position="556"/>
        <end position="622"/>
    </location>
</feature>
<dbReference type="InterPro" id="IPR013517">
    <property type="entry name" value="FG-GAP"/>
</dbReference>
<gene>
    <name evidence="3" type="ORF">CRP01_21980</name>
</gene>
<dbReference type="InterPro" id="IPR011519">
    <property type="entry name" value="UnbV_ASPIC"/>
</dbReference>
<dbReference type="EMBL" id="PDUD01000026">
    <property type="protein sequence ID" value="PHN04233.1"/>
    <property type="molecule type" value="Genomic_DNA"/>
</dbReference>
<dbReference type="OrthoDB" id="9816120at2"/>
<keyword evidence="4" id="KW-1185">Reference proteome</keyword>
<keyword evidence="1" id="KW-0732">Signal</keyword>
<evidence type="ECO:0000256" key="1">
    <source>
        <dbReference type="ARBA" id="ARBA00022729"/>
    </source>
</evidence>
<dbReference type="Pfam" id="PF13517">
    <property type="entry name" value="FG-GAP_3"/>
    <property type="match status" value="5"/>
</dbReference>
<name>A0A2D0N8Y3_FLAN2</name>